<dbReference type="Proteomes" id="UP000499080">
    <property type="component" value="Unassembled WGS sequence"/>
</dbReference>
<accession>A0A4Y2QB96</accession>
<feature type="region of interest" description="Disordered" evidence="1">
    <location>
        <begin position="51"/>
        <end position="71"/>
    </location>
</feature>
<protein>
    <submittedName>
        <fullName evidence="2">Uncharacterized protein</fullName>
    </submittedName>
</protein>
<keyword evidence="3" id="KW-1185">Reference proteome</keyword>
<feature type="compositionally biased region" description="Acidic residues" evidence="1">
    <location>
        <begin position="56"/>
        <end position="68"/>
    </location>
</feature>
<proteinExistence type="predicted"/>
<dbReference type="EMBL" id="BGPR01013458">
    <property type="protein sequence ID" value="GBN60764.1"/>
    <property type="molecule type" value="Genomic_DNA"/>
</dbReference>
<evidence type="ECO:0000256" key="1">
    <source>
        <dbReference type="SAM" id="MobiDB-lite"/>
    </source>
</evidence>
<comment type="caution">
    <text evidence="2">The sequence shown here is derived from an EMBL/GenBank/DDBJ whole genome shotgun (WGS) entry which is preliminary data.</text>
</comment>
<sequence length="136" mass="15902">MFTDTQTDIIPKLCFSDSGRSKTCRFVKISSSNFLTITILSLCLIRIQESKKEKEDYEEEEDEDEEDTQTEKVKWKEVDERFLFVCASTRCYEASLLYTVKCLYSGDKRMSRESFGVALCCIRKRVNVFSGIYNYV</sequence>
<name>A0A4Y2QB96_ARAVE</name>
<evidence type="ECO:0000313" key="2">
    <source>
        <dbReference type="EMBL" id="GBN60764.1"/>
    </source>
</evidence>
<reference evidence="2 3" key="1">
    <citation type="journal article" date="2019" name="Sci. Rep.">
        <title>Orb-weaving spider Araneus ventricosus genome elucidates the spidroin gene catalogue.</title>
        <authorList>
            <person name="Kono N."/>
            <person name="Nakamura H."/>
            <person name="Ohtoshi R."/>
            <person name="Moran D.A.P."/>
            <person name="Shinohara A."/>
            <person name="Yoshida Y."/>
            <person name="Fujiwara M."/>
            <person name="Mori M."/>
            <person name="Tomita M."/>
            <person name="Arakawa K."/>
        </authorList>
    </citation>
    <scope>NUCLEOTIDE SEQUENCE [LARGE SCALE GENOMIC DNA]</scope>
</reference>
<evidence type="ECO:0000313" key="3">
    <source>
        <dbReference type="Proteomes" id="UP000499080"/>
    </source>
</evidence>
<gene>
    <name evidence="2" type="ORF">AVEN_99886_1</name>
</gene>
<dbReference type="AlphaFoldDB" id="A0A4Y2QB96"/>
<organism evidence="2 3">
    <name type="scientific">Araneus ventricosus</name>
    <name type="common">Orbweaver spider</name>
    <name type="synonym">Epeira ventricosa</name>
    <dbReference type="NCBI Taxonomy" id="182803"/>
    <lineage>
        <taxon>Eukaryota</taxon>
        <taxon>Metazoa</taxon>
        <taxon>Ecdysozoa</taxon>
        <taxon>Arthropoda</taxon>
        <taxon>Chelicerata</taxon>
        <taxon>Arachnida</taxon>
        <taxon>Araneae</taxon>
        <taxon>Araneomorphae</taxon>
        <taxon>Entelegynae</taxon>
        <taxon>Araneoidea</taxon>
        <taxon>Araneidae</taxon>
        <taxon>Araneus</taxon>
    </lineage>
</organism>